<comment type="caution">
    <text evidence="1">The sequence shown here is derived from an EMBL/GenBank/DDBJ whole genome shotgun (WGS) entry which is preliminary data.</text>
</comment>
<organism evidence="1 2">
    <name type="scientific">Iris pallida</name>
    <name type="common">Sweet iris</name>
    <dbReference type="NCBI Taxonomy" id="29817"/>
    <lineage>
        <taxon>Eukaryota</taxon>
        <taxon>Viridiplantae</taxon>
        <taxon>Streptophyta</taxon>
        <taxon>Embryophyta</taxon>
        <taxon>Tracheophyta</taxon>
        <taxon>Spermatophyta</taxon>
        <taxon>Magnoliopsida</taxon>
        <taxon>Liliopsida</taxon>
        <taxon>Asparagales</taxon>
        <taxon>Iridaceae</taxon>
        <taxon>Iridoideae</taxon>
        <taxon>Irideae</taxon>
        <taxon>Iris</taxon>
    </lineage>
</organism>
<reference evidence="1" key="1">
    <citation type="journal article" date="2023" name="GigaByte">
        <title>Genome assembly of the bearded iris, Iris pallida Lam.</title>
        <authorList>
            <person name="Bruccoleri R.E."/>
            <person name="Oakeley E.J."/>
            <person name="Faust A.M.E."/>
            <person name="Altorfer M."/>
            <person name="Dessus-Babus S."/>
            <person name="Burckhardt D."/>
            <person name="Oertli M."/>
            <person name="Naumann U."/>
            <person name="Petersen F."/>
            <person name="Wong J."/>
        </authorList>
    </citation>
    <scope>NUCLEOTIDE SEQUENCE</scope>
    <source>
        <strain evidence="1">GSM-AAB239-AS_SAM_17_03QT</strain>
    </source>
</reference>
<evidence type="ECO:0000313" key="2">
    <source>
        <dbReference type="Proteomes" id="UP001140949"/>
    </source>
</evidence>
<gene>
    <name evidence="1" type="ORF">M6B38_140685</name>
</gene>
<name>A0AAX6FCP4_IRIPA</name>
<dbReference type="AlphaFoldDB" id="A0AAX6FCP4"/>
<reference evidence="1" key="2">
    <citation type="submission" date="2023-04" db="EMBL/GenBank/DDBJ databases">
        <authorList>
            <person name="Bruccoleri R.E."/>
            <person name="Oakeley E.J."/>
            <person name="Faust A.-M."/>
            <person name="Dessus-Babus S."/>
            <person name="Altorfer M."/>
            <person name="Burckhardt D."/>
            <person name="Oertli M."/>
            <person name="Naumann U."/>
            <person name="Petersen F."/>
            <person name="Wong J."/>
        </authorList>
    </citation>
    <scope>NUCLEOTIDE SEQUENCE</scope>
    <source>
        <strain evidence="1">GSM-AAB239-AS_SAM_17_03QT</strain>
        <tissue evidence="1">Leaf</tissue>
    </source>
</reference>
<proteinExistence type="predicted"/>
<sequence length="106" mass="11473">MRHSVAHSPASISRQHASSTAFDGAIYSGDVQSPPRRRLFQIISAAKHYFPAARWFLLGGARGGAPFFLRRASATTCLSRRSSSRNCHPSSVATVRDSSLTRSIVG</sequence>
<dbReference type="EMBL" id="JANAVB010029817">
    <property type="protein sequence ID" value="KAJ6814260.1"/>
    <property type="molecule type" value="Genomic_DNA"/>
</dbReference>
<dbReference type="Proteomes" id="UP001140949">
    <property type="component" value="Unassembled WGS sequence"/>
</dbReference>
<protein>
    <submittedName>
        <fullName evidence="1">Uncharacterized protein</fullName>
    </submittedName>
</protein>
<accession>A0AAX6FCP4</accession>
<keyword evidence="2" id="KW-1185">Reference proteome</keyword>
<evidence type="ECO:0000313" key="1">
    <source>
        <dbReference type="EMBL" id="KAJ6814260.1"/>
    </source>
</evidence>